<dbReference type="RefSeq" id="WP_189416716.1">
    <property type="nucleotide sequence ID" value="NZ_BMYZ01000001.1"/>
</dbReference>
<name>A0ABQ3AWN5_9GAMM</name>
<evidence type="ECO:0000313" key="1">
    <source>
        <dbReference type="EMBL" id="GGY69215.1"/>
    </source>
</evidence>
<evidence type="ECO:0008006" key="3">
    <source>
        <dbReference type="Google" id="ProtNLM"/>
    </source>
</evidence>
<protein>
    <recommendedName>
        <fullName evidence="3">DUF2789 domain-containing protein</fullName>
    </recommendedName>
</protein>
<comment type="caution">
    <text evidence="1">The sequence shown here is derived from an EMBL/GenBank/DDBJ whole genome shotgun (WGS) entry which is preliminary data.</text>
</comment>
<keyword evidence="2" id="KW-1185">Reference proteome</keyword>
<proteinExistence type="predicted"/>
<gene>
    <name evidence="1" type="ORF">GCM10011613_11910</name>
</gene>
<organism evidence="1 2">
    <name type="scientific">Cellvibrio zantedeschiae</name>
    <dbReference type="NCBI Taxonomy" id="1237077"/>
    <lineage>
        <taxon>Bacteria</taxon>
        <taxon>Pseudomonadati</taxon>
        <taxon>Pseudomonadota</taxon>
        <taxon>Gammaproteobacteria</taxon>
        <taxon>Cellvibrionales</taxon>
        <taxon>Cellvibrionaceae</taxon>
        <taxon>Cellvibrio</taxon>
    </lineage>
</organism>
<dbReference type="Gene3D" id="1.10.10.1130">
    <property type="entry name" value="Uncharacterised protein PF10982, DUF2789"/>
    <property type="match status" value="1"/>
</dbReference>
<accession>A0ABQ3AWN5</accession>
<dbReference type="Proteomes" id="UP000619761">
    <property type="component" value="Unassembled WGS sequence"/>
</dbReference>
<evidence type="ECO:0000313" key="2">
    <source>
        <dbReference type="Proteomes" id="UP000619761"/>
    </source>
</evidence>
<reference evidence="2" key="1">
    <citation type="journal article" date="2019" name="Int. J. Syst. Evol. Microbiol.">
        <title>The Global Catalogue of Microorganisms (GCM) 10K type strain sequencing project: providing services to taxonomists for standard genome sequencing and annotation.</title>
        <authorList>
            <consortium name="The Broad Institute Genomics Platform"/>
            <consortium name="The Broad Institute Genome Sequencing Center for Infectious Disease"/>
            <person name="Wu L."/>
            <person name="Ma J."/>
        </authorList>
    </citation>
    <scope>NUCLEOTIDE SEQUENCE [LARGE SCALE GENOMIC DNA]</scope>
    <source>
        <strain evidence="2">KCTC 32239</strain>
    </source>
</reference>
<dbReference type="Pfam" id="PF10982">
    <property type="entry name" value="DUF2789"/>
    <property type="match status" value="1"/>
</dbReference>
<dbReference type="InterPro" id="IPR021250">
    <property type="entry name" value="DUF2789"/>
</dbReference>
<sequence>METHEHDMVTLFQQLGLPSGEDDIQNFIEEHPLNAETNIFDASFWTPAQAKFLREQIKADADWAVVIDTLNTSLRQ</sequence>
<dbReference type="EMBL" id="BMYZ01000001">
    <property type="protein sequence ID" value="GGY69215.1"/>
    <property type="molecule type" value="Genomic_DNA"/>
</dbReference>
<dbReference type="InterPro" id="IPR038086">
    <property type="entry name" value="DUF2789_sf"/>
</dbReference>